<dbReference type="Proteomes" id="UP000636453">
    <property type="component" value="Unassembled WGS sequence"/>
</dbReference>
<name>A0A919D8Z1_9GAMM</name>
<organism evidence="2 3">
    <name type="scientific">Vulcaniibacterium thermophilum</name>
    <dbReference type="NCBI Taxonomy" id="1169913"/>
    <lineage>
        <taxon>Bacteria</taxon>
        <taxon>Pseudomonadati</taxon>
        <taxon>Pseudomonadota</taxon>
        <taxon>Gammaproteobacteria</taxon>
        <taxon>Lysobacterales</taxon>
        <taxon>Lysobacteraceae</taxon>
        <taxon>Vulcaniibacterium</taxon>
    </lineage>
</organism>
<dbReference type="EMBL" id="BNCF01000001">
    <property type="protein sequence ID" value="GHE24638.1"/>
    <property type="molecule type" value="Genomic_DNA"/>
</dbReference>
<reference evidence="2" key="1">
    <citation type="journal article" date="2014" name="Int. J. Syst. Evol. Microbiol.">
        <title>Complete genome sequence of Corynebacterium casei LMG S-19264T (=DSM 44701T), isolated from a smear-ripened cheese.</title>
        <authorList>
            <consortium name="US DOE Joint Genome Institute (JGI-PGF)"/>
            <person name="Walter F."/>
            <person name="Albersmeier A."/>
            <person name="Kalinowski J."/>
            <person name="Ruckert C."/>
        </authorList>
    </citation>
    <scope>NUCLEOTIDE SEQUENCE</scope>
    <source>
        <strain evidence="2">KCTC 32020</strain>
    </source>
</reference>
<gene>
    <name evidence="2" type="ORF">GCM10007167_00090</name>
</gene>
<evidence type="ECO:0000313" key="3">
    <source>
        <dbReference type="Proteomes" id="UP000636453"/>
    </source>
</evidence>
<proteinExistence type="predicted"/>
<dbReference type="RefSeq" id="WP_146471658.1">
    <property type="nucleotide sequence ID" value="NZ_BNCF01000001.1"/>
</dbReference>
<dbReference type="AlphaFoldDB" id="A0A919D8Z1"/>
<feature type="transmembrane region" description="Helical" evidence="1">
    <location>
        <begin position="132"/>
        <end position="152"/>
    </location>
</feature>
<keyword evidence="1" id="KW-1133">Transmembrane helix</keyword>
<feature type="transmembrane region" description="Helical" evidence="1">
    <location>
        <begin position="102"/>
        <end position="126"/>
    </location>
</feature>
<sequence>MTPHREPTVLEQLTSPANWAQLAWAMLPALFALIAGGWAGAAAGGPGAIAGAVGLFIAWVLTMGAAKAVSIWLAIAVLGWQGLRHLRGRPHDAASDRRAQRLFTLALFATATVVLVPCAVLTALIASLVGEGGFVAAAWRLLAVVAVLVLVAPRSLRAAGMAP</sequence>
<evidence type="ECO:0000256" key="1">
    <source>
        <dbReference type="SAM" id="Phobius"/>
    </source>
</evidence>
<feature type="transmembrane region" description="Helical" evidence="1">
    <location>
        <begin position="21"/>
        <end position="42"/>
    </location>
</feature>
<accession>A0A919D8Z1</accession>
<evidence type="ECO:0000313" key="2">
    <source>
        <dbReference type="EMBL" id="GHE24638.1"/>
    </source>
</evidence>
<keyword evidence="1" id="KW-0472">Membrane</keyword>
<protein>
    <submittedName>
        <fullName evidence="2">Uncharacterized protein</fullName>
    </submittedName>
</protein>
<comment type="caution">
    <text evidence="2">The sequence shown here is derived from an EMBL/GenBank/DDBJ whole genome shotgun (WGS) entry which is preliminary data.</text>
</comment>
<feature type="transmembrane region" description="Helical" evidence="1">
    <location>
        <begin position="48"/>
        <end position="81"/>
    </location>
</feature>
<keyword evidence="1" id="KW-0812">Transmembrane</keyword>
<reference evidence="2" key="2">
    <citation type="submission" date="2020-09" db="EMBL/GenBank/DDBJ databases">
        <authorList>
            <person name="Sun Q."/>
            <person name="Kim S."/>
        </authorList>
    </citation>
    <scope>NUCLEOTIDE SEQUENCE</scope>
    <source>
        <strain evidence="2">KCTC 32020</strain>
    </source>
</reference>
<keyword evidence="3" id="KW-1185">Reference proteome</keyword>